<feature type="compositionally biased region" description="Gly residues" evidence="1">
    <location>
        <begin position="218"/>
        <end position="228"/>
    </location>
</feature>
<gene>
    <name evidence="3" type="ORF">ACFWJN_26920</name>
</gene>
<feature type="region of interest" description="Disordered" evidence="1">
    <location>
        <begin position="91"/>
        <end position="138"/>
    </location>
</feature>
<protein>
    <submittedName>
        <fullName evidence="3">Uncharacterized protein</fullName>
    </submittedName>
</protein>
<feature type="transmembrane region" description="Helical" evidence="2">
    <location>
        <begin position="143"/>
        <end position="163"/>
    </location>
</feature>
<feature type="region of interest" description="Disordered" evidence="1">
    <location>
        <begin position="165"/>
        <end position="228"/>
    </location>
</feature>
<feature type="region of interest" description="Disordered" evidence="1">
    <location>
        <begin position="1"/>
        <end position="22"/>
    </location>
</feature>
<accession>A0ABW6FTI5</accession>
<keyword evidence="4" id="KW-1185">Reference proteome</keyword>
<evidence type="ECO:0000256" key="2">
    <source>
        <dbReference type="SAM" id="Phobius"/>
    </source>
</evidence>
<dbReference type="EMBL" id="JBHXIJ010000262">
    <property type="protein sequence ID" value="MFD5102580.1"/>
    <property type="molecule type" value="Genomic_DNA"/>
</dbReference>
<feature type="compositionally biased region" description="Low complexity" evidence="1">
    <location>
        <begin position="201"/>
        <end position="217"/>
    </location>
</feature>
<proteinExistence type="predicted"/>
<dbReference type="RefSeq" id="WP_386719691.1">
    <property type="nucleotide sequence ID" value="NZ_JBHXIJ010000262.1"/>
</dbReference>
<evidence type="ECO:0000256" key="1">
    <source>
        <dbReference type="SAM" id="MobiDB-lite"/>
    </source>
</evidence>
<evidence type="ECO:0000313" key="4">
    <source>
        <dbReference type="Proteomes" id="UP001598448"/>
    </source>
</evidence>
<feature type="transmembrane region" description="Helical" evidence="2">
    <location>
        <begin position="26"/>
        <end position="44"/>
    </location>
</feature>
<reference evidence="3 4" key="1">
    <citation type="submission" date="2024-09" db="EMBL/GenBank/DDBJ databases">
        <title>The Natural Products Discovery Center: Release of the First 8490 Sequenced Strains for Exploring Actinobacteria Biosynthetic Diversity.</title>
        <authorList>
            <person name="Kalkreuter E."/>
            <person name="Kautsar S.A."/>
            <person name="Yang D."/>
            <person name="Bader C.D."/>
            <person name="Teijaro C.N."/>
            <person name="Fluegel L."/>
            <person name="Davis C.M."/>
            <person name="Simpson J.R."/>
            <person name="Lauterbach L."/>
            <person name="Steele A.D."/>
            <person name="Gui C."/>
            <person name="Meng S."/>
            <person name="Li G."/>
            <person name="Viehrig K."/>
            <person name="Ye F."/>
            <person name="Su P."/>
            <person name="Kiefer A.F."/>
            <person name="Nichols A."/>
            <person name="Cepeda A.J."/>
            <person name="Yan W."/>
            <person name="Fan B."/>
            <person name="Jiang Y."/>
            <person name="Adhikari A."/>
            <person name="Zheng C.-J."/>
            <person name="Schuster L."/>
            <person name="Cowan T.M."/>
            <person name="Smanski M.J."/>
            <person name="Chevrette M.G."/>
            <person name="De Carvalho L.P.S."/>
            <person name="Shen B."/>
        </authorList>
    </citation>
    <scope>NUCLEOTIDE SEQUENCE [LARGE SCALE GENOMIC DNA]</scope>
    <source>
        <strain evidence="3 4">NPDC058348</strain>
    </source>
</reference>
<dbReference type="Proteomes" id="UP001598448">
    <property type="component" value="Unassembled WGS sequence"/>
</dbReference>
<feature type="non-terminal residue" evidence="3">
    <location>
        <position position="228"/>
    </location>
</feature>
<sequence>MGIQRLSTDGKPEADREEPKNPRLDLSVAQVAGSAVAAVVAAVLASRLGVYGTIIGAGVVSVVATSGGTVFQHLFRRTGEQIREVTVHAKPKARQVPARVPAAEDATRTRAPRTVTPPAGLPDGRFNEATTHGTRARGRRRSLLAALVVFVLAMGGITAYELLSGGDLSGGRGSTVGNVLRGGDQHRQETPPSPAPDPRTPDSGSPSPGAGTTAPGGRTPGAGQGAGD</sequence>
<feature type="compositionally biased region" description="Basic and acidic residues" evidence="1">
    <location>
        <begin position="8"/>
        <end position="22"/>
    </location>
</feature>
<organism evidence="3 4">
    <name type="scientific">Streptomyces albidochromogenes</name>
    <dbReference type="NCBI Taxonomy" id="329524"/>
    <lineage>
        <taxon>Bacteria</taxon>
        <taxon>Bacillati</taxon>
        <taxon>Actinomycetota</taxon>
        <taxon>Actinomycetes</taxon>
        <taxon>Kitasatosporales</taxon>
        <taxon>Streptomycetaceae</taxon>
        <taxon>Streptomyces</taxon>
    </lineage>
</organism>
<keyword evidence="2" id="KW-1133">Transmembrane helix</keyword>
<keyword evidence="2" id="KW-0472">Membrane</keyword>
<keyword evidence="2" id="KW-0812">Transmembrane</keyword>
<evidence type="ECO:0000313" key="3">
    <source>
        <dbReference type="EMBL" id="MFD5102580.1"/>
    </source>
</evidence>
<feature type="transmembrane region" description="Helical" evidence="2">
    <location>
        <begin position="50"/>
        <end position="71"/>
    </location>
</feature>
<comment type="caution">
    <text evidence="3">The sequence shown here is derived from an EMBL/GenBank/DDBJ whole genome shotgun (WGS) entry which is preliminary data.</text>
</comment>
<name>A0ABW6FTI5_9ACTN</name>